<proteinExistence type="predicted"/>
<evidence type="ECO:0000313" key="3">
    <source>
        <dbReference type="Proteomes" id="UP000078124"/>
    </source>
</evidence>
<feature type="transmembrane region" description="Helical" evidence="1">
    <location>
        <begin position="12"/>
        <end position="31"/>
    </location>
</feature>
<organism evidence="2 3">
    <name type="scientific">Raoultella planticola</name>
    <name type="common">Klebsiella planticola</name>
    <dbReference type="NCBI Taxonomy" id="575"/>
    <lineage>
        <taxon>Bacteria</taxon>
        <taxon>Pseudomonadati</taxon>
        <taxon>Pseudomonadota</taxon>
        <taxon>Gammaproteobacteria</taxon>
        <taxon>Enterobacterales</taxon>
        <taxon>Enterobacteriaceae</taxon>
        <taxon>Klebsiella/Raoultella group</taxon>
        <taxon>Raoultella</taxon>
    </lineage>
</organism>
<dbReference type="EMBL" id="FLAC01000031">
    <property type="protein sequence ID" value="SAQ11400.1"/>
    <property type="molecule type" value="Genomic_DNA"/>
</dbReference>
<evidence type="ECO:0000313" key="2">
    <source>
        <dbReference type="EMBL" id="SAQ11400.1"/>
    </source>
</evidence>
<keyword evidence="1" id="KW-0812">Transmembrane</keyword>
<keyword evidence="1" id="KW-0472">Membrane</keyword>
<dbReference type="Proteomes" id="UP000078124">
    <property type="component" value="Unassembled WGS sequence"/>
</dbReference>
<dbReference type="AlphaFoldDB" id="A0A8G2A7C8"/>
<gene>
    <name evidence="2" type="ORF">SAMEA2273876_05106</name>
</gene>
<keyword evidence="1" id="KW-1133">Transmembrane helix</keyword>
<comment type="caution">
    <text evidence="2">The sequence shown here is derived from an EMBL/GenBank/DDBJ whole genome shotgun (WGS) entry which is preliminary data.</text>
</comment>
<sequence length="38" mass="4532">MLNVESLRIVKSYAKLAFYVLLLIYQLMHLVSELRCFI</sequence>
<evidence type="ECO:0000256" key="1">
    <source>
        <dbReference type="SAM" id="Phobius"/>
    </source>
</evidence>
<protein>
    <submittedName>
        <fullName evidence="2">Uncharacterized protein</fullName>
    </submittedName>
</protein>
<reference evidence="2 3" key="1">
    <citation type="submission" date="2016-05" db="EMBL/GenBank/DDBJ databases">
        <authorList>
            <consortium name="Pathogen Informatics"/>
        </authorList>
    </citation>
    <scope>NUCLEOTIDE SEQUENCE [LARGE SCALE GENOMIC DNA]</scope>
    <source>
        <strain evidence="2 3">2880STDY5682802</strain>
    </source>
</reference>
<name>A0A8G2A7C8_RAOPL</name>
<accession>A0A8G2A7C8</accession>